<dbReference type="EMBL" id="BMSL01000012">
    <property type="protein sequence ID" value="GGS48319.1"/>
    <property type="molecule type" value="Genomic_DNA"/>
</dbReference>
<accession>A0A918GN85</accession>
<evidence type="ECO:0000256" key="1">
    <source>
        <dbReference type="SAM" id="MobiDB-lite"/>
    </source>
</evidence>
<comment type="caution">
    <text evidence="2">The sequence shown here is derived from an EMBL/GenBank/DDBJ whole genome shotgun (WGS) entry which is preliminary data.</text>
</comment>
<organism evidence="2 3">
    <name type="scientific">Streptomyces griseoviridis</name>
    <dbReference type="NCBI Taxonomy" id="45398"/>
    <lineage>
        <taxon>Bacteria</taxon>
        <taxon>Bacillati</taxon>
        <taxon>Actinomycetota</taxon>
        <taxon>Actinomycetes</taxon>
        <taxon>Kitasatosporales</taxon>
        <taxon>Streptomycetaceae</taxon>
        <taxon>Streptomyces</taxon>
    </lineage>
</organism>
<reference evidence="2" key="2">
    <citation type="submission" date="2020-09" db="EMBL/GenBank/DDBJ databases">
        <authorList>
            <person name="Sun Q."/>
            <person name="Ohkuma M."/>
        </authorList>
    </citation>
    <scope>NUCLEOTIDE SEQUENCE</scope>
    <source>
        <strain evidence="2">JCM 4234</strain>
    </source>
</reference>
<reference evidence="2" key="1">
    <citation type="journal article" date="2014" name="Int. J. Syst. Evol. Microbiol.">
        <title>Complete genome sequence of Corynebacterium casei LMG S-19264T (=DSM 44701T), isolated from a smear-ripened cheese.</title>
        <authorList>
            <consortium name="US DOE Joint Genome Institute (JGI-PGF)"/>
            <person name="Walter F."/>
            <person name="Albersmeier A."/>
            <person name="Kalinowski J."/>
            <person name="Ruckert C."/>
        </authorList>
    </citation>
    <scope>NUCLEOTIDE SEQUENCE</scope>
    <source>
        <strain evidence="2">JCM 4234</strain>
    </source>
</reference>
<sequence>MTATRSARQAVAGPARPGALGVIGTGTGRWLAWPGRTAVTDALGPRTRRPARRVRGPVAPEPDGP</sequence>
<keyword evidence="3" id="KW-1185">Reference proteome</keyword>
<feature type="compositionally biased region" description="Basic residues" evidence="1">
    <location>
        <begin position="46"/>
        <end position="55"/>
    </location>
</feature>
<evidence type="ECO:0000313" key="3">
    <source>
        <dbReference type="Proteomes" id="UP000653493"/>
    </source>
</evidence>
<evidence type="ECO:0000313" key="2">
    <source>
        <dbReference type="EMBL" id="GGS48319.1"/>
    </source>
</evidence>
<name>A0A918GN85_STRGD</name>
<feature type="region of interest" description="Disordered" evidence="1">
    <location>
        <begin position="41"/>
        <end position="65"/>
    </location>
</feature>
<protein>
    <submittedName>
        <fullName evidence="2">Uncharacterized protein</fullName>
    </submittedName>
</protein>
<dbReference type="AlphaFoldDB" id="A0A918GN85"/>
<gene>
    <name evidence="2" type="ORF">GCM10010238_42480</name>
</gene>
<proteinExistence type="predicted"/>
<dbReference type="Proteomes" id="UP000653493">
    <property type="component" value="Unassembled WGS sequence"/>
</dbReference>